<dbReference type="CDD" id="cd01583">
    <property type="entry name" value="IPMI"/>
    <property type="match status" value="1"/>
</dbReference>
<dbReference type="SUPFAM" id="SSF53732">
    <property type="entry name" value="Aconitase iron-sulfur domain"/>
    <property type="match status" value="1"/>
</dbReference>
<evidence type="ECO:0000256" key="6">
    <source>
        <dbReference type="HAMAP-Rule" id="MF_01027"/>
    </source>
</evidence>
<comment type="cofactor">
    <cofactor evidence="6">
        <name>[4Fe-4S] cluster</name>
        <dbReference type="ChEBI" id="CHEBI:49883"/>
    </cofactor>
    <text evidence="6">Binds 1 [4Fe-4S] cluster per subunit.</text>
</comment>
<feature type="binding site" evidence="6">
    <location>
        <position position="363"/>
    </location>
    <ligand>
        <name>[4Fe-4S] cluster</name>
        <dbReference type="ChEBI" id="CHEBI:49883"/>
    </ligand>
</feature>
<reference evidence="8 9" key="1">
    <citation type="submission" date="2009-01" db="EMBL/GenBank/DDBJ databases">
        <title>Complete sequence of Clostridium cellulolyticum H10.</title>
        <authorList>
            <consortium name="US DOE Joint Genome Institute"/>
            <person name="Lucas S."/>
            <person name="Copeland A."/>
            <person name="Lapidus A."/>
            <person name="Glavina del Rio T."/>
            <person name="Dalin E."/>
            <person name="Tice H."/>
            <person name="Bruce D."/>
            <person name="Goodwin L."/>
            <person name="Pitluck S."/>
            <person name="Chertkov O."/>
            <person name="Saunders E."/>
            <person name="Brettin T."/>
            <person name="Detter J.C."/>
            <person name="Han C."/>
            <person name="Larimer F."/>
            <person name="Land M."/>
            <person name="Hauser L."/>
            <person name="Kyrpides N."/>
            <person name="Ivanova N."/>
            <person name="Zhou J."/>
            <person name="Richardson P."/>
        </authorList>
    </citation>
    <scope>NUCLEOTIDE SEQUENCE [LARGE SCALE GENOMIC DNA]</scope>
    <source>
        <strain evidence="9">ATCC 35319 / DSM 5812 / JCM 6584 / H10</strain>
    </source>
</reference>
<dbReference type="AlphaFoldDB" id="B8I2I1"/>
<feature type="binding site" evidence="6">
    <location>
        <position position="300"/>
    </location>
    <ligand>
        <name>[4Fe-4S] cluster</name>
        <dbReference type="ChEBI" id="CHEBI:49883"/>
    </ligand>
</feature>
<keyword evidence="6" id="KW-0432">Leucine biosynthesis</keyword>
<dbReference type="InterPro" id="IPR015931">
    <property type="entry name" value="Acnase/IPM_dHydase_lsu_aba_1/3"/>
</dbReference>
<dbReference type="GO" id="GO:0051539">
    <property type="term" value="F:4 iron, 4 sulfur cluster binding"/>
    <property type="evidence" value="ECO:0007669"/>
    <property type="project" value="UniProtKB-KW"/>
</dbReference>
<evidence type="ECO:0000256" key="3">
    <source>
        <dbReference type="ARBA" id="ARBA00023004"/>
    </source>
</evidence>
<dbReference type="InterPro" id="IPR018136">
    <property type="entry name" value="Aconitase_4Fe-4S_BS"/>
</dbReference>
<dbReference type="HAMAP" id="MF_01027">
    <property type="entry name" value="LeuC_type2"/>
    <property type="match status" value="1"/>
</dbReference>
<evidence type="ECO:0000256" key="2">
    <source>
        <dbReference type="ARBA" id="ARBA00022723"/>
    </source>
</evidence>
<dbReference type="NCBIfam" id="TIGR01343">
    <property type="entry name" value="hacA_fam"/>
    <property type="match status" value="1"/>
</dbReference>
<dbReference type="GO" id="GO:0003861">
    <property type="term" value="F:3-isopropylmalate dehydratase activity"/>
    <property type="evidence" value="ECO:0007669"/>
    <property type="project" value="UniProtKB-UniRule"/>
</dbReference>
<dbReference type="PANTHER" id="PTHR43822:SF16">
    <property type="entry name" value="3-ISOPROPYLMALATE DEHYDRATASE LARGE SUBUNIT 2"/>
    <property type="match status" value="1"/>
</dbReference>
<keyword evidence="1 6" id="KW-0004">4Fe-4S</keyword>
<keyword evidence="2 6" id="KW-0479">Metal-binding</keyword>
<dbReference type="HOGENOM" id="CLU_006714_3_4_9"/>
<dbReference type="InterPro" id="IPR006251">
    <property type="entry name" value="Homoacnase/IPMdehydase_lsu"/>
</dbReference>
<dbReference type="EC" id="4.2.1.33" evidence="6"/>
<feature type="domain" description="Aconitase/3-isopropylmalate dehydratase large subunit alpha/beta/alpha" evidence="7">
    <location>
        <begin position="8"/>
        <end position="283"/>
    </location>
</feature>
<organism evidence="8 9">
    <name type="scientific">Ruminiclostridium cellulolyticum (strain ATCC 35319 / DSM 5812 / JCM 6584 / H10)</name>
    <name type="common">Clostridium cellulolyticum</name>
    <dbReference type="NCBI Taxonomy" id="394503"/>
    <lineage>
        <taxon>Bacteria</taxon>
        <taxon>Bacillati</taxon>
        <taxon>Bacillota</taxon>
        <taxon>Clostridia</taxon>
        <taxon>Eubacteriales</taxon>
        <taxon>Oscillospiraceae</taxon>
        <taxon>Ruminiclostridium</taxon>
    </lineage>
</organism>
<dbReference type="Gene3D" id="3.30.499.10">
    <property type="entry name" value="Aconitase, domain 3"/>
    <property type="match status" value="2"/>
</dbReference>
<dbReference type="InterPro" id="IPR011826">
    <property type="entry name" value="HAcnase/IPMdehydase_lsu_prok"/>
</dbReference>
<feature type="binding site" evidence="6">
    <location>
        <position position="360"/>
    </location>
    <ligand>
        <name>[4Fe-4S] cluster</name>
        <dbReference type="ChEBI" id="CHEBI:49883"/>
    </ligand>
</feature>
<dbReference type="GO" id="GO:0046872">
    <property type="term" value="F:metal ion binding"/>
    <property type="evidence" value="ECO:0007669"/>
    <property type="project" value="UniProtKB-KW"/>
</dbReference>
<keyword evidence="6" id="KW-0100">Branched-chain amino acid biosynthesis</keyword>
<dbReference type="PROSITE" id="PS01244">
    <property type="entry name" value="ACONITASE_2"/>
    <property type="match status" value="1"/>
</dbReference>
<dbReference type="eggNOG" id="COG0065">
    <property type="taxonomic scope" value="Bacteria"/>
</dbReference>
<comment type="subunit">
    <text evidence="6">Heterodimer of LeuC and LeuD.</text>
</comment>
<accession>B8I2I1</accession>
<dbReference type="RefSeq" id="WP_015925090.1">
    <property type="nucleotide sequence ID" value="NC_011898.1"/>
</dbReference>
<dbReference type="InterPro" id="IPR036008">
    <property type="entry name" value="Aconitase_4Fe-4S_dom"/>
</dbReference>
<dbReference type="OrthoDB" id="9764318at2"/>
<keyword evidence="4 6" id="KW-0411">Iron-sulfur</keyword>
<dbReference type="EMBL" id="CP001348">
    <property type="protein sequence ID" value="ACL75974.1"/>
    <property type="molecule type" value="Genomic_DNA"/>
</dbReference>
<dbReference type="Proteomes" id="UP000001349">
    <property type="component" value="Chromosome"/>
</dbReference>
<dbReference type="GO" id="GO:0009098">
    <property type="term" value="P:L-leucine biosynthetic process"/>
    <property type="evidence" value="ECO:0007669"/>
    <property type="project" value="UniProtKB-UniRule"/>
</dbReference>
<proteinExistence type="inferred from homology"/>
<dbReference type="InterPro" id="IPR050067">
    <property type="entry name" value="IPM_dehydratase_rel_enz"/>
</dbReference>
<dbReference type="PRINTS" id="PR00415">
    <property type="entry name" value="ACONITASE"/>
</dbReference>
<comment type="function">
    <text evidence="6">Catalyzes the isomerization between 2-isopropylmalate and 3-isopropylmalate, via the formation of 2-isopropylmaleate.</text>
</comment>
<name>B8I2I1_RUMCH</name>
<dbReference type="NCBIfam" id="TIGR02086">
    <property type="entry name" value="IPMI_arch"/>
    <property type="match status" value="1"/>
</dbReference>
<dbReference type="InterPro" id="IPR033941">
    <property type="entry name" value="IPMI_cat"/>
</dbReference>
<sequence length="418" mass="45830">MKQTLVEKIFSNKIGKAVYANGTVFSPIDLAMGTDATIPITIETFNEFGLENIVNPDKIVLVNDHFVPAKDIATAKFALMMKEFAKKQNIKNFFEIGRSGICHVLLPEKGFIKPYDIVVGVDSHTCTYGGLSAFSTGVGSTDMACVWATGKLWFRVPETTKIIFSGELPKGVYAKDLALYLIGQLGINGANYDMLEFDGELIKNLDISSRLTLCNMVIEMGAKAGIINADAVTQKYFREKNLKTEDIDFNSDNGARYKKIIEIDVSKIEPVIACPYSPGNIKTAKELVDLKIDQVVIGSCTNGRIEDFRVAHKYLKDNEVHHEVKLIVIPGSQEVLKQMEEESILIDFIKCGALISPPTCGPCMGGHMGVLANNEIGLFTTNRNFLGRNGDSSAQVYLCNPAIAAYSATKGSIQIPEF</sequence>
<evidence type="ECO:0000256" key="4">
    <source>
        <dbReference type="ARBA" id="ARBA00023014"/>
    </source>
</evidence>
<evidence type="ECO:0000313" key="9">
    <source>
        <dbReference type="Proteomes" id="UP000001349"/>
    </source>
</evidence>
<protein>
    <recommendedName>
        <fullName evidence="6">3-isopropylmalate dehydratase large subunit</fullName>
        <ecNumber evidence="6">4.2.1.33</ecNumber>
    </recommendedName>
    <alternativeName>
        <fullName evidence="6">Alpha-IPM isomerase</fullName>
        <shortName evidence="6">IPMI</shortName>
    </alternativeName>
    <alternativeName>
        <fullName evidence="6">Isopropylmalate isomerase</fullName>
    </alternativeName>
</protein>
<dbReference type="InterPro" id="IPR001030">
    <property type="entry name" value="Acoase/IPM_deHydtase_lsu_aba"/>
</dbReference>
<dbReference type="STRING" id="394503.Ccel_1622"/>
<comment type="similarity">
    <text evidence="6">Belongs to the aconitase/IPM isomerase family. LeuC type 2 subfamily.</text>
</comment>
<keyword evidence="9" id="KW-1185">Reference proteome</keyword>
<evidence type="ECO:0000259" key="7">
    <source>
        <dbReference type="Pfam" id="PF00330"/>
    </source>
</evidence>
<dbReference type="NCBIfam" id="NF001614">
    <property type="entry name" value="PRK00402.1"/>
    <property type="match status" value="1"/>
</dbReference>
<dbReference type="PANTHER" id="PTHR43822">
    <property type="entry name" value="HOMOACONITASE, MITOCHONDRIAL-RELATED"/>
    <property type="match status" value="1"/>
</dbReference>
<dbReference type="KEGG" id="cce:Ccel_1622"/>
<evidence type="ECO:0000313" key="8">
    <source>
        <dbReference type="EMBL" id="ACL75974.1"/>
    </source>
</evidence>
<keyword evidence="5 6" id="KW-0456">Lyase</keyword>
<feature type="domain" description="Aconitase/3-isopropylmalate dehydratase large subunit alpha/beta/alpha" evidence="7">
    <location>
        <begin position="284"/>
        <end position="411"/>
    </location>
</feature>
<keyword evidence="3 6" id="KW-0408">Iron</keyword>
<evidence type="ECO:0000256" key="5">
    <source>
        <dbReference type="ARBA" id="ARBA00023239"/>
    </source>
</evidence>
<comment type="catalytic activity">
    <reaction evidence="6">
        <text>(2R,3S)-3-isopropylmalate = (2S)-2-isopropylmalate</text>
        <dbReference type="Rhea" id="RHEA:32287"/>
        <dbReference type="ChEBI" id="CHEBI:1178"/>
        <dbReference type="ChEBI" id="CHEBI:35121"/>
        <dbReference type="EC" id="4.2.1.33"/>
    </reaction>
</comment>
<gene>
    <name evidence="6" type="primary">leuC</name>
    <name evidence="8" type="ordered locus">Ccel_1622</name>
</gene>
<evidence type="ECO:0000256" key="1">
    <source>
        <dbReference type="ARBA" id="ARBA00022485"/>
    </source>
</evidence>
<comment type="pathway">
    <text evidence="6">Amino-acid biosynthesis; L-leucine biosynthesis; L-leucine from 3-methyl-2-oxobutanoate: step 2/4.</text>
</comment>
<keyword evidence="6" id="KW-0028">Amino-acid biosynthesis</keyword>
<dbReference type="Pfam" id="PF00330">
    <property type="entry name" value="Aconitase"/>
    <property type="match status" value="2"/>
</dbReference>
<dbReference type="UniPathway" id="UPA00048">
    <property type="reaction ID" value="UER00071"/>
</dbReference>